<comment type="caution">
    <text evidence="1">The sequence shown here is derived from an EMBL/GenBank/DDBJ whole genome shotgun (WGS) entry which is preliminary data.</text>
</comment>
<dbReference type="RefSeq" id="WP_201641590.1">
    <property type="nucleotide sequence ID" value="NZ_CAJHCP010000003.1"/>
</dbReference>
<dbReference type="Proteomes" id="UP000598032">
    <property type="component" value="Unassembled WGS sequence"/>
</dbReference>
<proteinExistence type="predicted"/>
<dbReference type="EMBL" id="CAJHCP010000003">
    <property type="protein sequence ID" value="CAD6522886.1"/>
    <property type="molecule type" value="Genomic_DNA"/>
</dbReference>
<organism evidence="1 2">
    <name type="scientific">Paraburkholderia metrosideri</name>
    <dbReference type="NCBI Taxonomy" id="580937"/>
    <lineage>
        <taxon>Bacteria</taxon>
        <taxon>Pseudomonadati</taxon>
        <taxon>Pseudomonadota</taxon>
        <taxon>Betaproteobacteria</taxon>
        <taxon>Burkholderiales</taxon>
        <taxon>Burkholderiaceae</taxon>
        <taxon>Paraburkholderia</taxon>
    </lineage>
</organism>
<accession>A0ABN7HJF6</accession>
<name>A0ABN7HJF6_9BURK</name>
<evidence type="ECO:0000313" key="1">
    <source>
        <dbReference type="EMBL" id="CAD6522886.1"/>
    </source>
</evidence>
<keyword evidence="2" id="KW-1185">Reference proteome</keyword>
<reference evidence="1 2" key="1">
    <citation type="submission" date="2020-10" db="EMBL/GenBank/DDBJ databases">
        <authorList>
            <person name="Peeters C."/>
        </authorList>
    </citation>
    <scope>NUCLEOTIDE SEQUENCE [LARGE SCALE GENOMIC DNA]</scope>
    <source>
        <strain evidence="1 2">LMG 28140</strain>
    </source>
</reference>
<evidence type="ECO:0000313" key="2">
    <source>
        <dbReference type="Proteomes" id="UP000598032"/>
    </source>
</evidence>
<protein>
    <submittedName>
        <fullName evidence="1">Uncharacterized protein</fullName>
    </submittedName>
</protein>
<gene>
    <name evidence="1" type="ORF">LMG28140_01435</name>
</gene>
<sequence>MDALDHLCARLSHLEPAIDSPAKWAGSSTVKEFFRKELDHKAILMDSISPARIQESAKASYWHDNGFVKIVLLNTQYYKLRLHIWDCRHHVHPMISNVHSHRWPFYSVMLSGCYVHELFDAAAEGAAYFNYDYEHAEGGAYELIEKGKIHLNRTADHIFQRGECYFQGCEQLHRVTAFPGQVVVSMILQGKAIRKRSTVCTRAPWKGDTVRPQTALQDKVVAEHVGLALDRMMQAST</sequence>